<name>A0AAD9PCS1_RIDPI</name>
<evidence type="ECO:0000313" key="1">
    <source>
        <dbReference type="EMBL" id="KAK2192451.1"/>
    </source>
</evidence>
<dbReference type="AlphaFoldDB" id="A0AAD9PCS1"/>
<sequence length="257" mass="29204">MTNSSNTDITAALLSRKKYNDSVRDKLRTVMNIEELQKKKELLLLKKKSLCRDQHEELQSTRSKLTTTQQQVFDQIYPLMTSIHRLQLQVLELGEKVKESAATKEKDAIRQALSPVSDQNDGGRVDMLREWYKQMMYHCVSHTDTHAPTDHDVLYFNVSNSPEMRPEPSPRHGSPRRALSFSTIRKGVSVKVDITAASLLSSVPAELEARSSLYLAGLTEEVQICAAEQRDSSYLVTSVIWRLLDQQIVTLVTSETR</sequence>
<organism evidence="1 2">
    <name type="scientific">Ridgeia piscesae</name>
    <name type="common">Tubeworm</name>
    <dbReference type="NCBI Taxonomy" id="27915"/>
    <lineage>
        <taxon>Eukaryota</taxon>
        <taxon>Metazoa</taxon>
        <taxon>Spiralia</taxon>
        <taxon>Lophotrochozoa</taxon>
        <taxon>Annelida</taxon>
        <taxon>Polychaeta</taxon>
        <taxon>Sedentaria</taxon>
        <taxon>Canalipalpata</taxon>
        <taxon>Sabellida</taxon>
        <taxon>Siboglinidae</taxon>
        <taxon>Ridgeia</taxon>
    </lineage>
</organism>
<dbReference type="EMBL" id="JAODUO010000030">
    <property type="protein sequence ID" value="KAK2192451.1"/>
    <property type="molecule type" value="Genomic_DNA"/>
</dbReference>
<accession>A0AAD9PCS1</accession>
<protein>
    <submittedName>
        <fullName evidence="1">Uncharacterized protein</fullName>
    </submittedName>
</protein>
<reference evidence="1" key="1">
    <citation type="journal article" date="2023" name="Mol. Biol. Evol.">
        <title>Third-Generation Sequencing Reveals the Adaptive Role of the Epigenome in Three Deep-Sea Polychaetes.</title>
        <authorList>
            <person name="Perez M."/>
            <person name="Aroh O."/>
            <person name="Sun Y."/>
            <person name="Lan Y."/>
            <person name="Juniper S.K."/>
            <person name="Young C.R."/>
            <person name="Angers B."/>
            <person name="Qian P.Y."/>
        </authorList>
    </citation>
    <scope>NUCLEOTIDE SEQUENCE</scope>
    <source>
        <strain evidence="1">R07B-5</strain>
    </source>
</reference>
<comment type="caution">
    <text evidence="1">The sequence shown here is derived from an EMBL/GenBank/DDBJ whole genome shotgun (WGS) entry which is preliminary data.</text>
</comment>
<proteinExistence type="predicted"/>
<gene>
    <name evidence="1" type="ORF">NP493_31g05007</name>
</gene>
<dbReference type="Proteomes" id="UP001209878">
    <property type="component" value="Unassembled WGS sequence"/>
</dbReference>
<evidence type="ECO:0000313" key="2">
    <source>
        <dbReference type="Proteomes" id="UP001209878"/>
    </source>
</evidence>
<keyword evidence="2" id="KW-1185">Reference proteome</keyword>